<feature type="chain" id="PRO_5018810043" evidence="5">
    <location>
        <begin position="34"/>
        <end position="571"/>
    </location>
</feature>
<name>A0A411PDK1_9GAMM</name>
<dbReference type="NCBIfam" id="NF007109">
    <property type="entry name" value="PRK09558.1"/>
    <property type="match status" value="1"/>
</dbReference>
<keyword evidence="5 8" id="KW-0378">Hydrolase</keyword>
<dbReference type="AlphaFoldDB" id="A0A411PDK1"/>
<dbReference type="InterPro" id="IPR008334">
    <property type="entry name" value="5'-Nucleotdase_C"/>
</dbReference>
<dbReference type="SUPFAM" id="SSF56300">
    <property type="entry name" value="Metallo-dependent phosphatases"/>
    <property type="match status" value="1"/>
</dbReference>
<dbReference type="RefSeq" id="WP_130597607.1">
    <property type="nucleotide sequence ID" value="NZ_CP036200.1"/>
</dbReference>
<dbReference type="PROSITE" id="PS51257">
    <property type="entry name" value="PROKAR_LIPOPROTEIN"/>
    <property type="match status" value="1"/>
</dbReference>
<dbReference type="GO" id="GO:0008253">
    <property type="term" value="F:5'-nucleotidase activity"/>
    <property type="evidence" value="ECO:0007669"/>
    <property type="project" value="TreeGrafter"/>
</dbReference>
<dbReference type="PANTHER" id="PTHR11575:SF46">
    <property type="entry name" value="PROTEIN USHA"/>
    <property type="match status" value="1"/>
</dbReference>
<dbReference type="OrthoDB" id="9803927at2"/>
<dbReference type="KEGG" id="smai:EXU30_02195"/>
<dbReference type="PANTHER" id="PTHR11575">
    <property type="entry name" value="5'-NUCLEOTIDASE-RELATED"/>
    <property type="match status" value="1"/>
</dbReference>
<sequence length="571" mass="63008">MTRSRLNTPVLKSRSKLAILVANLALLTTLSGCMDGAPKYDSCEAAGESCTRFTLVHTNDHHGRFWQNDKGEYGMAARKTLIDSIRKEVSEAGGSMLLLSGGDINTGVPESDLQHAEPDFLGMNLLKYDAMAVGNHEFDNPLAILDKQRKWAQFPMLSANIYRKVDDEWQLYFEPYRIFDVGGLKLAIVGLTTEQTAQIGNPKYVKALRFNKPQIALRNTLTQLKHNEKPDLVFALSHIGHYQDGNHGSNTPGDVALARSLKRGQLDGIIGGHSQNPVCMEAPNKYADFKPGDECQPDRQRGTWIMQAYEWGKYVGRADFEYYNDELHLANYRLLPVNLYDEQGKQHGDYAEDPQMIELLTPYQQQGQGILNEVVGSTSAKLVGSRKVVRSQINELGVLIATAQSRGVVKADFGIMNSGGIRASIEQGDIRYRDVLTVQPFANSVTVTKMLGKDIEQYLATVATQSRGSGGFAHFSGIDMTVNCQTQRVNIHSINGEAFDKTKRYSFSLPGYNAGGGNGYPVLSNAVDSGYIDADLLNLYIKQHSPIDPSSDQWKHKVKFTGASTPLGCDG</sequence>
<evidence type="ECO:0000313" key="8">
    <source>
        <dbReference type="EMBL" id="QBF81633.1"/>
    </source>
</evidence>
<protein>
    <submittedName>
        <fullName evidence="8">Bifunctional UDP-sugar hydrolase/5'-nucleotidase</fullName>
    </submittedName>
</protein>
<dbReference type="Pfam" id="PF02872">
    <property type="entry name" value="5_nucleotid_C"/>
    <property type="match status" value="1"/>
</dbReference>
<evidence type="ECO:0000256" key="5">
    <source>
        <dbReference type="RuleBase" id="RU362119"/>
    </source>
</evidence>
<dbReference type="GO" id="GO:0046872">
    <property type="term" value="F:metal ion binding"/>
    <property type="evidence" value="ECO:0007669"/>
    <property type="project" value="UniProtKB-KW"/>
</dbReference>
<feature type="domain" description="Calcineurin-like phosphoesterase" evidence="6">
    <location>
        <begin position="54"/>
        <end position="274"/>
    </location>
</feature>
<dbReference type="InterPro" id="IPR004843">
    <property type="entry name" value="Calcineurin-like_PHP"/>
</dbReference>
<dbReference type="GO" id="GO:0008768">
    <property type="term" value="F:UDP-sugar diphosphatase activity"/>
    <property type="evidence" value="ECO:0007669"/>
    <property type="project" value="TreeGrafter"/>
</dbReference>
<dbReference type="InterPro" id="IPR006146">
    <property type="entry name" value="5'-Nucleotdase_CS"/>
</dbReference>
<dbReference type="InterPro" id="IPR036907">
    <property type="entry name" value="5'-Nucleotdase_C_sf"/>
</dbReference>
<dbReference type="InterPro" id="IPR006179">
    <property type="entry name" value="5_nucleotidase/apyrase"/>
</dbReference>
<comment type="similarity">
    <text evidence="1 5">Belongs to the 5'-nucleotidase family.</text>
</comment>
<evidence type="ECO:0000256" key="4">
    <source>
        <dbReference type="ARBA" id="ARBA00022741"/>
    </source>
</evidence>
<proteinExistence type="inferred from homology"/>
<feature type="signal peptide" evidence="5">
    <location>
        <begin position="1"/>
        <end position="33"/>
    </location>
</feature>
<dbReference type="SUPFAM" id="SSF55816">
    <property type="entry name" value="5'-nucleotidase (syn. UDP-sugar hydrolase), C-terminal domain"/>
    <property type="match status" value="1"/>
</dbReference>
<dbReference type="PROSITE" id="PS00786">
    <property type="entry name" value="5_NUCLEOTIDASE_2"/>
    <property type="match status" value="1"/>
</dbReference>
<keyword evidence="3 5" id="KW-0732">Signal</keyword>
<dbReference type="Gene3D" id="3.90.780.10">
    <property type="entry name" value="5'-Nucleotidase, C-terminal domain"/>
    <property type="match status" value="1"/>
</dbReference>
<dbReference type="GO" id="GO:0000166">
    <property type="term" value="F:nucleotide binding"/>
    <property type="evidence" value="ECO:0007669"/>
    <property type="project" value="UniProtKB-KW"/>
</dbReference>
<dbReference type="Proteomes" id="UP000291106">
    <property type="component" value="Chromosome"/>
</dbReference>
<accession>A0A411PDK1</accession>
<keyword evidence="9" id="KW-1185">Reference proteome</keyword>
<evidence type="ECO:0000256" key="3">
    <source>
        <dbReference type="ARBA" id="ARBA00022729"/>
    </source>
</evidence>
<keyword evidence="2" id="KW-0479">Metal-binding</keyword>
<feature type="domain" description="5'-Nucleotidase C-terminal" evidence="7">
    <location>
        <begin position="375"/>
        <end position="524"/>
    </location>
</feature>
<evidence type="ECO:0000256" key="2">
    <source>
        <dbReference type="ARBA" id="ARBA00022723"/>
    </source>
</evidence>
<dbReference type="PRINTS" id="PR01607">
    <property type="entry name" value="APYRASEFAMLY"/>
</dbReference>
<evidence type="ECO:0000259" key="7">
    <source>
        <dbReference type="Pfam" id="PF02872"/>
    </source>
</evidence>
<evidence type="ECO:0000313" key="9">
    <source>
        <dbReference type="Proteomes" id="UP000291106"/>
    </source>
</evidence>
<organism evidence="8 9">
    <name type="scientific">Shewanella maritima</name>
    <dbReference type="NCBI Taxonomy" id="2520507"/>
    <lineage>
        <taxon>Bacteria</taxon>
        <taxon>Pseudomonadati</taxon>
        <taxon>Pseudomonadota</taxon>
        <taxon>Gammaproteobacteria</taxon>
        <taxon>Alteromonadales</taxon>
        <taxon>Shewanellaceae</taxon>
        <taxon>Shewanella</taxon>
    </lineage>
</organism>
<evidence type="ECO:0000256" key="1">
    <source>
        <dbReference type="ARBA" id="ARBA00006654"/>
    </source>
</evidence>
<dbReference type="Pfam" id="PF00149">
    <property type="entry name" value="Metallophos"/>
    <property type="match status" value="1"/>
</dbReference>
<dbReference type="GO" id="GO:0030288">
    <property type="term" value="C:outer membrane-bounded periplasmic space"/>
    <property type="evidence" value="ECO:0007669"/>
    <property type="project" value="TreeGrafter"/>
</dbReference>
<dbReference type="GO" id="GO:0009166">
    <property type="term" value="P:nucleotide catabolic process"/>
    <property type="evidence" value="ECO:0007669"/>
    <property type="project" value="InterPro"/>
</dbReference>
<reference evidence="8 9" key="1">
    <citation type="submission" date="2019-02" db="EMBL/GenBank/DDBJ databases">
        <title>Shewanella sp. D4-2 isolated from Dokdo Island.</title>
        <authorList>
            <person name="Baek K."/>
        </authorList>
    </citation>
    <scope>NUCLEOTIDE SEQUENCE [LARGE SCALE GENOMIC DNA]</scope>
    <source>
        <strain evidence="8 9">D4-2</strain>
    </source>
</reference>
<dbReference type="EMBL" id="CP036200">
    <property type="protein sequence ID" value="QBF81633.1"/>
    <property type="molecule type" value="Genomic_DNA"/>
</dbReference>
<dbReference type="InterPro" id="IPR029052">
    <property type="entry name" value="Metallo-depent_PP-like"/>
</dbReference>
<evidence type="ECO:0000259" key="6">
    <source>
        <dbReference type="Pfam" id="PF00149"/>
    </source>
</evidence>
<keyword evidence="4 5" id="KW-0547">Nucleotide-binding</keyword>
<dbReference type="Gene3D" id="3.60.21.10">
    <property type="match status" value="1"/>
</dbReference>
<gene>
    <name evidence="8" type="ORF">EXU30_02195</name>
</gene>